<evidence type="ECO:0000313" key="8">
    <source>
        <dbReference type="Proteomes" id="UP000646827"/>
    </source>
</evidence>
<name>A0A8H7S876_9FUNG</name>
<dbReference type="InterPro" id="IPR007853">
    <property type="entry name" value="Znf_DNL-typ"/>
</dbReference>
<dbReference type="PANTHER" id="PTHR20922">
    <property type="entry name" value="DNL-TYPE ZINC FINGER PROTEIN"/>
    <property type="match status" value="1"/>
</dbReference>
<dbReference type="GO" id="GO:0005739">
    <property type="term" value="C:mitochondrion"/>
    <property type="evidence" value="ECO:0007669"/>
    <property type="project" value="TreeGrafter"/>
</dbReference>
<dbReference type="AlphaFoldDB" id="A0A8H7S876"/>
<dbReference type="PANTHER" id="PTHR20922:SF13">
    <property type="entry name" value="DNL-TYPE ZINC FINGER PROTEIN"/>
    <property type="match status" value="1"/>
</dbReference>
<dbReference type="GO" id="GO:0051087">
    <property type="term" value="F:protein-folding chaperone binding"/>
    <property type="evidence" value="ECO:0007669"/>
    <property type="project" value="TreeGrafter"/>
</dbReference>
<feature type="region of interest" description="Disordered" evidence="5">
    <location>
        <begin position="170"/>
        <end position="208"/>
    </location>
</feature>
<evidence type="ECO:0000259" key="6">
    <source>
        <dbReference type="PROSITE" id="PS51501"/>
    </source>
</evidence>
<keyword evidence="8" id="KW-1185">Reference proteome</keyword>
<feature type="compositionally biased region" description="Basic and acidic residues" evidence="5">
    <location>
        <begin position="179"/>
        <end position="208"/>
    </location>
</feature>
<evidence type="ECO:0000313" key="7">
    <source>
        <dbReference type="EMBL" id="KAG2224605.1"/>
    </source>
</evidence>
<dbReference type="Proteomes" id="UP000646827">
    <property type="component" value="Unassembled WGS sequence"/>
</dbReference>
<comment type="caution">
    <text evidence="7">The sequence shown here is derived from an EMBL/GenBank/DDBJ whole genome shotgun (WGS) entry which is preliminary data.</text>
</comment>
<dbReference type="Pfam" id="PF05180">
    <property type="entry name" value="zf-DNL"/>
    <property type="match status" value="1"/>
</dbReference>
<gene>
    <name evidence="7" type="ORF">INT45_003745</name>
</gene>
<evidence type="ECO:0000256" key="3">
    <source>
        <dbReference type="ARBA" id="ARBA00022833"/>
    </source>
</evidence>
<dbReference type="InterPro" id="IPR024158">
    <property type="entry name" value="Mt_import_TIM15"/>
</dbReference>
<dbReference type="PROSITE" id="PS51501">
    <property type="entry name" value="ZF_DNL"/>
    <property type="match status" value="1"/>
</dbReference>
<evidence type="ECO:0000256" key="2">
    <source>
        <dbReference type="ARBA" id="ARBA00022771"/>
    </source>
</evidence>
<sequence length="208" mass="24001">MLPRATLLRTLRFSPCIRRSFSNVTNRSSLWHTETLTKRSTTATTIGSLFKQPTIALLTTTRSSLFHTCQSLYKEQEQEEETVDPKHQLLIGFTCEVCKERSHHVMSKLAYTKGVVLIECPGCKNRHLIADNLGWFKDQSTTVEDLVKEKGEAIRKVVVDKDGNEHETDIMEWLPDISNEERARKDAAKQEAEKLRQEQEKQQQKDQE</sequence>
<accession>A0A8H7S876</accession>
<keyword evidence="3" id="KW-0862">Zinc</keyword>
<dbReference type="EMBL" id="JAEPRB010000040">
    <property type="protein sequence ID" value="KAG2224605.1"/>
    <property type="molecule type" value="Genomic_DNA"/>
</dbReference>
<dbReference type="GO" id="GO:0008270">
    <property type="term" value="F:zinc ion binding"/>
    <property type="evidence" value="ECO:0007669"/>
    <property type="project" value="UniProtKB-KW"/>
</dbReference>
<keyword evidence="1" id="KW-0479">Metal-binding</keyword>
<proteinExistence type="predicted"/>
<organism evidence="7 8">
    <name type="scientific">Circinella minor</name>
    <dbReference type="NCBI Taxonomy" id="1195481"/>
    <lineage>
        <taxon>Eukaryota</taxon>
        <taxon>Fungi</taxon>
        <taxon>Fungi incertae sedis</taxon>
        <taxon>Mucoromycota</taxon>
        <taxon>Mucoromycotina</taxon>
        <taxon>Mucoromycetes</taxon>
        <taxon>Mucorales</taxon>
        <taxon>Lichtheimiaceae</taxon>
        <taxon>Circinella</taxon>
    </lineage>
</organism>
<evidence type="ECO:0000256" key="5">
    <source>
        <dbReference type="SAM" id="MobiDB-lite"/>
    </source>
</evidence>
<dbReference type="OrthoDB" id="512667at2759"/>
<protein>
    <recommendedName>
        <fullName evidence="6">DNL-type domain-containing protein</fullName>
    </recommendedName>
</protein>
<dbReference type="GO" id="GO:0030150">
    <property type="term" value="P:protein import into mitochondrial matrix"/>
    <property type="evidence" value="ECO:0007669"/>
    <property type="project" value="TreeGrafter"/>
</dbReference>
<reference evidence="7 8" key="1">
    <citation type="submission" date="2020-12" db="EMBL/GenBank/DDBJ databases">
        <title>Metabolic potential, ecology and presence of endohyphal bacteria is reflected in genomic diversity of Mucoromycotina.</title>
        <authorList>
            <person name="Muszewska A."/>
            <person name="Okrasinska A."/>
            <person name="Steczkiewicz K."/>
            <person name="Drgas O."/>
            <person name="Orlowska M."/>
            <person name="Perlinska-Lenart U."/>
            <person name="Aleksandrzak-Piekarczyk T."/>
            <person name="Szatraj K."/>
            <person name="Zielenkiewicz U."/>
            <person name="Pilsyk S."/>
            <person name="Malc E."/>
            <person name="Mieczkowski P."/>
            <person name="Kruszewska J.S."/>
            <person name="Biernat P."/>
            <person name="Pawlowska J."/>
        </authorList>
    </citation>
    <scope>NUCLEOTIDE SEQUENCE [LARGE SCALE GENOMIC DNA]</scope>
    <source>
        <strain evidence="7 8">CBS 142.35</strain>
    </source>
</reference>
<evidence type="ECO:0000256" key="1">
    <source>
        <dbReference type="ARBA" id="ARBA00022723"/>
    </source>
</evidence>
<feature type="domain" description="DNL-type" evidence="6">
    <location>
        <begin position="84"/>
        <end position="179"/>
    </location>
</feature>
<keyword evidence="2 4" id="KW-0863">Zinc-finger</keyword>
<dbReference type="GO" id="GO:0050821">
    <property type="term" value="P:protein stabilization"/>
    <property type="evidence" value="ECO:0007669"/>
    <property type="project" value="TreeGrafter"/>
</dbReference>
<dbReference type="GO" id="GO:0006457">
    <property type="term" value="P:protein folding"/>
    <property type="evidence" value="ECO:0007669"/>
    <property type="project" value="TreeGrafter"/>
</dbReference>
<evidence type="ECO:0000256" key="4">
    <source>
        <dbReference type="PROSITE-ProRule" id="PRU00834"/>
    </source>
</evidence>